<dbReference type="EMBL" id="CP159872">
    <property type="protein sequence ID" value="XCM77464.1"/>
    <property type="molecule type" value="Genomic_DNA"/>
</dbReference>
<comment type="similarity">
    <text evidence="1">Belongs to the bacterial sugar transferase family.</text>
</comment>
<name>A0AAU8JNU9_9ACTN</name>
<evidence type="ECO:0000256" key="1">
    <source>
        <dbReference type="ARBA" id="ARBA00006464"/>
    </source>
</evidence>
<dbReference type="AlphaFoldDB" id="A0AAU8JNU9"/>
<reference evidence="5" key="1">
    <citation type="submission" date="2024-06" db="EMBL/GenBank/DDBJ databases">
        <title>The genome sequences of Kitasatospora sp. strain HUAS MG31.</title>
        <authorList>
            <person name="Mo P."/>
        </authorList>
    </citation>
    <scope>NUCLEOTIDE SEQUENCE</scope>
    <source>
        <strain evidence="5">HUAS MG31</strain>
    </source>
</reference>
<dbReference type="GO" id="GO:0016780">
    <property type="term" value="F:phosphotransferase activity, for other substituted phosphate groups"/>
    <property type="evidence" value="ECO:0007669"/>
    <property type="project" value="TreeGrafter"/>
</dbReference>
<proteinExistence type="inferred from homology"/>
<dbReference type="RefSeq" id="WP_354637080.1">
    <property type="nucleotide sequence ID" value="NZ_CP159872.1"/>
</dbReference>
<feature type="domain" description="Bacterial sugar transferase" evidence="4">
    <location>
        <begin position="30"/>
        <end position="205"/>
    </location>
</feature>
<feature type="region of interest" description="Disordered" evidence="2">
    <location>
        <begin position="1"/>
        <end position="22"/>
    </location>
</feature>
<evidence type="ECO:0000259" key="4">
    <source>
        <dbReference type="Pfam" id="PF02397"/>
    </source>
</evidence>
<protein>
    <submittedName>
        <fullName evidence="5">Sugar transferase</fullName>
        <ecNumber evidence="5">2.7.8.-</ecNumber>
    </submittedName>
</protein>
<evidence type="ECO:0000256" key="3">
    <source>
        <dbReference type="SAM" id="Phobius"/>
    </source>
</evidence>
<keyword evidence="3" id="KW-1133">Transmembrane helix</keyword>
<feature type="compositionally biased region" description="Basic residues" evidence="2">
    <location>
        <begin position="1"/>
        <end position="10"/>
    </location>
</feature>
<organism evidence="5">
    <name type="scientific">Kitasatospora camelliae</name>
    <dbReference type="NCBI Taxonomy" id="3156397"/>
    <lineage>
        <taxon>Bacteria</taxon>
        <taxon>Bacillati</taxon>
        <taxon>Actinomycetota</taxon>
        <taxon>Actinomycetes</taxon>
        <taxon>Kitasatosporales</taxon>
        <taxon>Streptomycetaceae</taxon>
        <taxon>Kitasatospora</taxon>
    </lineage>
</organism>
<dbReference type="KEGG" id="kcm:ABWK59_00090"/>
<feature type="transmembrane region" description="Helical" evidence="3">
    <location>
        <begin position="32"/>
        <end position="59"/>
    </location>
</feature>
<keyword evidence="5" id="KW-0808">Transferase</keyword>
<keyword evidence="3" id="KW-0812">Transmembrane</keyword>
<dbReference type="InterPro" id="IPR003362">
    <property type="entry name" value="Bact_transf"/>
</dbReference>
<accession>A0AAU8JNU9</accession>
<sequence length="229" mass="25103">MTARATRHRPAAGPPVPAAAAGGRRSYRGKRLLDLTVTCLLIAPAAVVCATAALAHLLAHGRPVLFRQCRVGRDGRLFVLFKLRTMGDPPDGPDTPEGPRAARVTAVGGVLRRLAIDELPQLINVLRGEMSLVGPRPTLPYQVGRYTGRQRLRLRAMPGLTGLAQVRGRQQLSWPERIEWDLQYLCRQSLLLDLTILLRTIWTVLARDGATASHEGDPIARRPERTQGA</sequence>
<dbReference type="PANTHER" id="PTHR30576">
    <property type="entry name" value="COLANIC BIOSYNTHESIS UDP-GLUCOSE LIPID CARRIER TRANSFERASE"/>
    <property type="match status" value="1"/>
</dbReference>
<dbReference type="Pfam" id="PF02397">
    <property type="entry name" value="Bac_transf"/>
    <property type="match status" value="1"/>
</dbReference>
<gene>
    <name evidence="5" type="ORF">ABWK59_00090</name>
</gene>
<keyword evidence="3" id="KW-0472">Membrane</keyword>
<evidence type="ECO:0000313" key="5">
    <source>
        <dbReference type="EMBL" id="XCM77464.1"/>
    </source>
</evidence>
<dbReference type="PANTHER" id="PTHR30576:SF10">
    <property type="entry name" value="SLL5057 PROTEIN"/>
    <property type="match status" value="1"/>
</dbReference>
<evidence type="ECO:0000256" key="2">
    <source>
        <dbReference type="SAM" id="MobiDB-lite"/>
    </source>
</evidence>
<dbReference type="EC" id="2.7.8.-" evidence="5"/>